<dbReference type="VEuPathDB" id="FungiDB:DFL_006570"/>
<dbReference type="SUPFAM" id="SSF81383">
    <property type="entry name" value="F-box domain"/>
    <property type="match status" value="1"/>
</dbReference>
<evidence type="ECO:0000313" key="2">
    <source>
        <dbReference type="Proteomes" id="UP000283090"/>
    </source>
</evidence>
<sequence length="286" mass="32443">MSYSKPWLSITTLPTEIQFEIFSYLTDMNSQTSIYGTCALWRRMLNRHAMLRAARYYRGRDPYTYFPVVHRFFDISPRGNGRCQVKDGAIINYQYKTDAFGYIDVSDMVKNDTIFSTTNGAGWWAPSRKGISDSTSIWSQSAVKPGNEIEINHNAAAEGQDAGGEPGTDAIWIHIQVGHDYQRDGKEPSSSAWERITLPKRSSIGDWANAFLDTIKLLLHQKGKSGAVDFDMDFREAFVSGSKPMEGWYLEIWVILLENLTDRLARLGNDIRDIERDHGVVLLALI</sequence>
<gene>
    <name evidence="1" type="ORF">DFL_006570</name>
</gene>
<comment type="caution">
    <text evidence="1">The sequence shown here is derived from an EMBL/GenBank/DDBJ whole genome shotgun (WGS) entry which is preliminary data.</text>
</comment>
<dbReference type="InterPro" id="IPR036047">
    <property type="entry name" value="F-box-like_dom_sf"/>
</dbReference>
<organism evidence="1 2">
    <name type="scientific">Arthrobotrys flagrans</name>
    <name type="common">Nematode-trapping fungus</name>
    <name type="synonym">Trichothecium flagrans</name>
    <dbReference type="NCBI Taxonomy" id="97331"/>
    <lineage>
        <taxon>Eukaryota</taxon>
        <taxon>Fungi</taxon>
        <taxon>Dikarya</taxon>
        <taxon>Ascomycota</taxon>
        <taxon>Pezizomycotina</taxon>
        <taxon>Orbiliomycetes</taxon>
        <taxon>Orbiliales</taxon>
        <taxon>Orbiliaceae</taxon>
        <taxon>Arthrobotrys</taxon>
    </lineage>
</organism>
<dbReference type="AlphaFoldDB" id="A0A436ZTQ5"/>
<accession>A0A436ZTQ5</accession>
<protein>
    <submittedName>
        <fullName evidence="1">Uncharacterized protein</fullName>
    </submittedName>
</protein>
<dbReference type="Proteomes" id="UP000283090">
    <property type="component" value="Unassembled WGS sequence"/>
</dbReference>
<dbReference type="OrthoDB" id="5329555at2759"/>
<proteinExistence type="predicted"/>
<keyword evidence="2" id="KW-1185">Reference proteome</keyword>
<name>A0A436ZTQ5_ARTFL</name>
<dbReference type="RefSeq" id="XP_067487680.1">
    <property type="nucleotide sequence ID" value="XM_067636021.1"/>
</dbReference>
<evidence type="ECO:0000313" key="1">
    <source>
        <dbReference type="EMBL" id="RVD82136.1"/>
    </source>
</evidence>
<dbReference type="GeneID" id="93588881"/>
<reference evidence="1 2" key="1">
    <citation type="submission" date="2019-01" db="EMBL/GenBank/DDBJ databases">
        <title>Intercellular communication is required for trap formation in the nematode-trapping fungus Duddingtonia flagrans.</title>
        <authorList>
            <person name="Youssar L."/>
            <person name="Wernet V."/>
            <person name="Hensel N."/>
            <person name="Hildebrandt H.-G."/>
            <person name="Fischer R."/>
        </authorList>
    </citation>
    <scope>NUCLEOTIDE SEQUENCE [LARGE SCALE GENOMIC DNA]</scope>
    <source>
        <strain evidence="1 2">CBS H-5679</strain>
    </source>
</reference>
<dbReference type="EMBL" id="SAEB01000009">
    <property type="protein sequence ID" value="RVD82136.1"/>
    <property type="molecule type" value="Genomic_DNA"/>
</dbReference>